<comment type="caution">
    <text evidence="1">The sequence shown here is derived from an EMBL/GenBank/DDBJ whole genome shotgun (WGS) entry which is preliminary data.</text>
</comment>
<organism evidence="1 2">
    <name type="scientific">Nocardia implantans</name>
    <dbReference type="NCBI Taxonomy" id="3108168"/>
    <lineage>
        <taxon>Bacteria</taxon>
        <taxon>Bacillati</taxon>
        <taxon>Actinomycetota</taxon>
        <taxon>Actinomycetes</taxon>
        <taxon>Mycobacteriales</taxon>
        <taxon>Nocardiaceae</taxon>
        <taxon>Nocardia</taxon>
    </lineage>
</organism>
<proteinExistence type="predicted"/>
<dbReference type="RefSeq" id="WP_195081348.1">
    <property type="nucleotide sequence ID" value="NZ_JAYESH010000006.1"/>
</dbReference>
<evidence type="ECO:0000313" key="2">
    <source>
        <dbReference type="Proteomes" id="UP001348098"/>
    </source>
</evidence>
<dbReference type="Proteomes" id="UP001348098">
    <property type="component" value="Unassembled WGS sequence"/>
</dbReference>
<evidence type="ECO:0000313" key="1">
    <source>
        <dbReference type="EMBL" id="MEB3511884.1"/>
    </source>
</evidence>
<name>A0ABU6AXK8_9NOCA</name>
<dbReference type="EMBL" id="JAYKYQ010000007">
    <property type="protein sequence ID" value="MEB3511884.1"/>
    <property type="molecule type" value="Genomic_DNA"/>
</dbReference>
<evidence type="ECO:0008006" key="3">
    <source>
        <dbReference type="Google" id="ProtNLM"/>
    </source>
</evidence>
<reference evidence="1 2" key="1">
    <citation type="submission" date="2023-12" db="EMBL/GenBank/DDBJ databases">
        <title>novel species in genus Nocarida.</title>
        <authorList>
            <person name="Li Z."/>
        </authorList>
    </citation>
    <scope>NUCLEOTIDE SEQUENCE [LARGE SCALE GENOMIC DNA]</scope>
    <source>
        <strain evidence="1 2">CDC186</strain>
    </source>
</reference>
<accession>A0ABU6AXK8</accession>
<sequence length="69" mass="7554">MEIMNPLLITKAEALPVIKASSRLFYRLFPFDEAALILTRVQPPSRAGKGSSKSATRSLCNIATIFVAM</sequence>
<protein>
    <recommendedName>
        <fullName evidence="3">Transposase</fullName>
    </recommendedName>
</protein>
<keyword evidence="2" id="KW-1185">Reference proteome</keyword>
<gene>
    <name evidence="1" type="ORF">U3653_17790</name>
</gene>